<proteinExistence type="predicted"/>
<dbReference type="SMART" id="SM00303">
    <property type="entry name" value="GPS"/>
    <property type="match status" value="1"/>
</dbReference>
<feature type="transmembrane region" description="Helical" evidence="7">
    <location>
        <begin position="885"/>
        <end position="907"/>
    </location>
</feature>
<dbReference type="Proteomes" id="UP000887116">
    <property type="component" value="Unassembled WGS sequence"/>
</dbReference>
<accession>A0A8X6H9R5</accession>
<keyword evidence="4 7" id="KW-0472">Membrane</keyword>
<dbReference type="PANTHER" id="PTHR47767:SF1">
    <property type="entry name" value="ADHESION G PROTEIN-COUPLED RECEPTOR G7"/>
    <property type="match status" value="1"/>
</dbReference>
<dbReference type="InterPro" id="IPR000203">
    <property type="entry name" value="GPS"/>
</dbReference>
<feature type="transmembrane region" description="Helical" evidence="7">
    <location>
        <begin position="701"/>
        <end position="718"/>
    </location>
</feature>
<feature type="compositionally biased region" description="Basic and acidic residues" evidence="6">
    <location>
        <begin position="924"/>
        <end position="943"/>
    </location>
</feature>
<keyword evidence="10" id="KW-0675">Receptor</keyword>
<dbReference type="PROSITE" id="PS50221">
    <property type="entry name" value="GAIN_B"/>
    <property type="match status" value="1"/>
</dbReference>
<feature type="transmembrane region" description="Helical" evidence="7">
    <location>
        <begin position="814"/>
        <end position="837"/>
    </location>
</feature>
<sequence>MFISVLRETPKNRNISQQMLPVKYRLSTLLYGFVIYLMTTINVKNVEATEITNSTWILDNSLGFEVNLPTLTCRIKYTEYKEVRWYKDYVLLKKGGVSLSDHILTLVDLLDNSSSVHFENPLQLQGYYWCETDYVNASIVHQYLFRITEVKTFVGKFLATQDSLGDDEELTVKEKISIKKSIYQREMQDILFGFLAEPNTFVTDIIVRRRKGLEVWFYVYVRRVLLPRVPVEREIVEDEDELQYLYDYLNKETTTVDEDLYKQILDWTKFRGINIKSIELRSTVGCYQDETLVASEPPKEVTWPSAAIGEIVIPVEACHSKNGLAVTRYCAGSFYNGARWGNPSGKCIMPPPKLTSQLKNLYNKFGDDPKPVYIKKLQELTSNPLQLTVTDMHITTDILTELSEVPELTPEEIDEAFTMIDRMAETNASELVAAKGTIKLTSRLLRVIDNVLKFATAKNKEVKIAKKHLLVETKHTKVTADSNDHIIGIAVIDSENKNSLEDKKTEFLLSSSNIPKHKSLSYFLLPPELVIKREKETESKYDCQINVVFFENWYLFPKPIEVLYKRNYKIIPTPIMYVSLSGGSAWNLTSPVHLYFKNEHDKKIENPVCVHFDPRVDYDDGGWGTEGCQYGGLKDGFHICRCSHLSIFAVILSEKHDTSEQQFRLGTAIYVGCAASIIALSFTVLLYLLSKTWRCTVDHSVLFWLALSLLCCLILLFISEMHFMWKPGCLLMAMLLHYFILVTFGWLLVQSIMNRLRFANKTDMDEVPHFILKSALSVWTVPIIIMIIIWLTKDYKYHSQDTCWETVSDVSKSALIPIVIVLFITLCINMCAIYAVSCRFKKDFLIGDSIYKDSVVKFRVAVTVFFFFVMSWIFGFLALNKRTKVLRILFSISITLTAYYVTLFFVFHEISFWELCRRWKRDKEPESEVVKYTPEKENEEQKTQQRTIG</sequence>
<feature type="domain" description="GAIN-B" evidence="8">
    <location>
        <begin position="498"/>
        <end position="658"/>
    </location>
</feature>
<feature type="transmembrane region" description="Helical" evidence="7">
    <location>
        <begin position="730"/>
        <end position="749"/>
    </location>
</feature>
<dbReference type="AlphaFoldDB" id="A0A8X6H9R5"/>
<name>A0A8X6H9R5_TRICU</name>
<keyword evidence="2 7" id="KW-0812">Transmembrane</keyword>
<dbReference type="Pfam" id="PF00002">
    <property type="entry name" value="7tm_2"/>
    <property type="match status" value="1"/>
</dbReference>
<protein>
    <submittedName>
        <fullName evidence="10">Adhesion G-protein coupled receptor D1</fullName>
    </submittedName>
</protein>
<dbReference type="InterPro" id="IPR057244">
    <property type="entry name" value="GAIN_B"/>
</dbReference>
<dbReference type="OrthoDB" id="10037534at2759"/>
<dbReference type="Pfam" id="PF01825">
    <property type="entry name" value="GPS"/>
    <property type="match status" value="1"/>
</dbReference>
<evidence type="ECO:0000256" key="3">
    <source>
        <dbReference type="ARBA" id="ARBA00022989"/>
    </source>
</evidence>
<dbReference type="GO" id="GO:0004930">
    <property type="term" value="F:G protein-coupled receptor activity"/>
    <property type="evidence" value="ECO:0007669"/>
    <property type="project" value="InterPro"/>
</dbReference>
<evidence type="ECO:0000313" key="11">
    <source>
        <dbReference type="Proteomes" id="UP000887116"/>
    </source>
</evidence>
<feature type="region of interest" description="Disordered" evidence="6">
    <location>
        <begin position="924"/>
        <end position="949"/>
    </location>
</feature>
<dbReference type="EMBL" id="BMAO01000892">
    <property type="protein sequence ID" value="GFQ69857.1"/>
    <property type="molecule type" value="Genomic_DNA"/>
</dbReference>
<evidence type="ECO:0000256" key="7">
    <source>
        <dbReference type="SAM" id="Phobius"/>
    </source>
</evidence>
<dbReference type="GO" id="GO:0007166">
    <property type="term" value="P:cell surface receptor signaling pathway"/>
    <property type="evidence" value="ECO:0007669"/>
    <property type="project" value="InterPro"/>
</dbReference>
<evidence type="ECO:0000256" key="6">
    <source>
        <dbReference type="SAM" id="MobiDB-lite"/>
    </source>
</evidence>
<keyword evidence="11" id="KW-1185">Reference proteome</keyword>
<dbReference type="GO" id="GO:0016020">
    <property type="term" value="C:membrane"/>
    <property type="evidence" value="ECO:0007669"/>
    <property type="project" value="UniProtKB-SubCell"/>
</dbReference>
<evidence type="ECO:0000256" key="5">
    <source>
        <dbReference type="ARBA" id="ARBA00023157"/>
    </source>
</evidence>
<gene>
    <name evidence="10" type="primary">ADGRD1</name>
    <name evidence="10" type="ORF">TNCT_350281</name>
</gene>
<dbReference type="Gene3D" id="2.60.220.50">
    <property type="match status" value="1"/>
</dbReference>
<organism evidence="10 11">
    <name type="scientific">Trichonephila clavata</name>
    <name type="common">Joro spider</name>
    <name type="synonym">Nephila clavata</name>
    <dbReference type="NCBI Taxonomy" id="2740835"/>
    <lineage>
        <taxon>Eukaryota</taxon>
        <taxon>Metazoa</taxon>
        <taxon>Ecdysozoa</taxon>
        <taxon>Arthropoda</taxon>
        <taxon>Chelicerata</taxon>
        <taxon>Arachnida</taxon>
        <taxon>Araneae</taxon>
        <taxon>Araneomorphae</taxon>
        <taxon>Entelegynae</taxon>
        <taxon>Araneoidea</taxon>
        <taxon>Nephilidae</taxon>
        <taxon>Trichonephila</taxon>
    </lineage>
</organism>
<feature type="domain" description="G-protein coupled receptors family 2 profile 2" evidence="9">
    <location>
        <begin position="665"/>
        <end position="909"/>
    </location>
</feature>
<feature type="transmembrane region" description="Helical" evidence="7">
    <location>
        <begin position="770"/>
        <end position="791"/>
    </location>
</feature>
<dbReference type="InterPro" id="IPR000832">
    <property type="entry name" value="GPCR_2_secretin-like"/>
</dbReference>
<evidence type="ECO:0000259" key="9">
    <source>
        <dbReference type="PROSITE" id="PS50261"/>
    </source>
</evidence>
<evidence type="ECO:0000256" key="4">
    <source>
        <dbReference type="ARBA" id="ARBA00023136"/>
    </source>
</evidence>
<evidence type="ECO:0000256" key="2">
    <source>
        <dbReference type="ARBA" id="ARBA00022692"/>
    </source>
</evidence>
<keyword evidence="5" id="KW-1015">Disulfide bond</keyword>
<dbReference type="PROSITE" id="PS50261">
    <property type="entry name" value="G_PROTEIN_RECEP_F2_4"/>
    <property type="match status" value="1"/>
</dbReference>
<dbReference type="Gene3D" id="1.20.1070.10">
    <property type="entry name" value="Rhodopsin 7-helix transmembrane proteins"/>
    <property type="match status" value="1"/>
</dbReference>
<reference evidence="10" key="1">
    <citation type="submission" date="2020-07" db="EMBL/GenBank/DDBJ databases">
        <title>Multicomponent nature underlies the extraordinary mechanical properties of spider dragline silk.</title>
        <authorList>
            <person name="Kono N."/>
            <person name="Nakamura H."/>
            <person name="Mori M."/>
            <person name="Yoshida Y."/>
            <person name="Ohtoshi R."/>
            <person name="Malay A.D."/>
            <person name="Moran D.A.P."/>
            <person name="Tomita M."/>
            <person name="Numata K."/>
            <person name="Arakawa K."/>
        </authorList>
    </citation>
    <scope>NUCLEOTIDE SEQUENCE</scope>
</reference>
<dbReference type="InterPro" id="IPR046338">
    <property type="entry name" value="GAIN_dom_sf"/>
</dbReference>
<feature type="transmembrane region" description="Helical" evidence="7">
    <location>
        <begin position="668"/>
        <end position="689"/>
    </location>
</feature>
<comment type="subcellular location">
    <subcellularLocation>
        <location evidence="1">Membrane</location>
        <topology evidence="1">Multi-pass membrane protein</topology>
    </subcellularLocation>
</comment>
<feature type="transmembrane region" description="Helical" evidence="7">
    <location>
        <begin position="858"/>
        <end position="879"/>
    </location>
</feature>
<dbReference type="InterPro" id="IPR053066">
    <property type="entry name" value="ADGR_G7"/>
</dbReference>
<dbReference type="PANTHER" id="PTHR47767">
    <property type="entry name" value="ADHESION G PROTEIN-COUPLED RECEPTOR G7"/>
    <property type="match status" value="1"/>
</dbReference>
<evidence type="ECO:0000313" key="10">
    <source>
        <dbReference type="EMBL" id="GFQ69857.1"/>
    </source>
</evidence>
<dbReference type="InterPro" id="IPR017981">
    <property type="entry name" value="GPCR_2-like_7TM"/>
</dbReference>
<evidence type="ECO:0000259" key="8">
    <source>
        <dbReference type="PROSITE" id="PS50221"/>
    </source>
</evidence>
<comment type="caution">
    <text evidence="10">The sequence shown here is derived from an EMBL/GenBank/DDBJ whole genome shotgun (WGS) entry which is preliminary data.</text>
</comment>
<evidence type="ECO:0000256" key="1">
    <source>
        <dbReference type="ARBA" id="ARBA00004141"/>
    </source>
</evidence>
<keyword evidence="3 7" id="KW-1133">Transmembrane helix</keyword>